<organism evidence="1 2">
    <name type="scientific">Tetraparma gracilis</name>
    <dbReference type="NCBI Taxonomy" id="2962635"/>
    <lineage>
        <taxon>Eukaryota</taxon>
        <taxon>Sar</taxon>
        <taxon>Stramenopiles</taxon>
        <taxon>Ochrophyta</taxon>
        <taxon>Bolidophyceae</taxon>
        <taxon>Parmales</taxon>
        <taxon>Triparmaceae</taxon>
        <taxon>Tetraparma</taxon>
    </lineage>
</organism>
<dbReference type="Proteomes" id="UP001165060">
    <property type="component" value="Unassembled WGS sequence"/>
</dbReference>
<dbReference type="InterPro" id="IPR023393">
    <property type="entry name" value="START-like_dom_sf"/>
</dbReference>
<sequence>MRAAAYNFLNDQEVGRILQEEQSVNVNTILNWENDHCHILHWGMAAPPLSPRDGVYRFILQVLPNNEVIIAVETLDYPQMPPQKGVIFTYHAEKWSAYEGEVRELTTANWARWKEEQPAWFTEEVIQRVPDDFIPVAELAQLNAAARGGRRRRSSVGLEALRGGSA</sequence>
<accession>A0ABQ6MNB5</accession>
<gene>
    <name evidence="1" type="ORF">TeGR_g4898</name>
</gene>
<proteinExistence type="predicted"/>
<protein>
    <submittedName>
        <fullName evidence="1">Uncharacterized protein</fullName>
    </submittedName>
</protein>
<dbReference type="Gene3D" id="3.30.530.20">
    <property type="match status" value="1"/>
</dbReference>
<dbReference type="EMBL" id="BRYB01003009">
    <property type="protein sequence ID" value="GMI28967.1"/>
    <property type="molecule type" value="Genomic_DNA"/>
</dbReference>
<evidence type="ECO:0000313" key="2">
    <source>
        <dbReference type="Proteomes" id="UP001165060"/>
    </source>
</evidence>
<dbReference type="SUPFAM" id="SSF55961">
    <property type="entry name" value="Bet v1-like"/>
    <property type="match status" value="1"/>
</dbReference>
<keyword evidence="2" id="KW-1185">Reference proteome</keyword>
<reference evidence="1 2" key="1">
    <citation type="journal article" date="2023" name="Commun. Biol.">
        <title>Genome analysis of Parmales, the sister group of diatoms, reveals the evolutionary specialization of diatoms from phago-mixotrophs to photoautotrophs.</title>
        <authorList>
            <person name="Ban H."/>
            <person name="Sato S."/>
            <person name="Yoshikawa S."/>
            <person name="Yamada K."/>
            <person name="Nakamura Y."/>
            <person name="Ichinomiya M."/>
            <person name="Sato N."/>
            <person name="Blanc-Mathieu R."/>
            <person name="Endo H."/>
            <person name="Kuwata A."/>
            <person name="Ogata H."/>
        </authorList>
    </citation>
    <scope>NUCLEOTIDE SEQUENCE [LARGE SCALE GENOMIC DNA]</scope>
</reference>
<comment type="caution">
    <text evidence="1">The sequence shown here is derived from an EMBL/GenBank/DDBJ whole genome shotgun (WGS) entry which is preliminary data.</text>
</comment>
<name>A0ABQ6MNB5_9STRA</name>
<evidence type="ECO:0000313" key="1">
    <source>
        <dbReference type="EMBL" id="GMI28967.1"/>
    </source>
</evidence>